<organism evidence="1 2">
    <name type="scientific">Chelativorans salis</name>
    <dbReference type="NCBI Taxonomy" id="2978478"/>
    <lineage>
        <taxon>Bacteria</taxon>
        <taxon>Pseudomonadati</taxon>
        <taxon>Pseudomonadota</taxon>
        <taxon>Alphaproteobacteria</taxon>
        <taxon>Hyphomicrobiales</taxon>
        <taxon>Phyllobacteriaceae</taxon>
        <taxon>Chelativorans</taxon>
    </lineage>
</organism>
<accession>A0ABT2LUK2</accession>
<evidence type="ECO:0000313" key="2">
    <source>
        <dbReference type="Proteomes" id="UP001320831"/>
    </source>
</evidence>
<proteinExistence type="predicted"/>
<sequence length="220" mass="25553">MSTTPRRSTTGLRQFLNPEQQRKWMEGKTNLRDADERSESMELRFKYAARFQKLLLRPQAQEVLEVLRLYGRNCIPIPRKTERHYWSVSCLPSTSDKPLVRVNASWMELFTLYADGEGIRARFLVHLSDFTGDHSLAQSDVDEPFLEHCVTTPEDVGYFFPRGEDIFGINVRGTASIHKFLAARRVLRAIRTFNLTHMNRGRNAYQASHCYSLADYMLES</sequence>
<keyword evidence="2" id="KW-1185">Reference proteome</keyword>
<name>A0ABT2LUK2_9HYPH</name>
<reference evidence="1 2" key="1">
    <citation type="submission" date="2022-09" db="EMBL/GenBank/DDBJ databases">
        <title>Chelativorans salina sp. nov., a novel slightly halophilic bacterium isolated from a saline lake sediment enrichment.</title>
        <authorList>
            <person name="Gao L."/>
            <person name="Fang B.-Z."/>
            <person name="Li W.-J."/>
        </authorList>
    </citation>
    <scope>NUCLEOTIDE SEQUENCE [LARGE SCALE GENOMIC DNA]</scope>
    <source>
        <strain evidence="1 2">EGI FJ00035</strain>
    </source>
</reference>
<protein>
    <submittedName>
        <fullName evidence="1">Uncharacterized protein</fullName>
    </submittedName>
</protein>
<comment type="caution">
    <text evidence="1">The sequence shown here is derived from an EMBL/GenBank/DDBJ whole genome shotgun (WGS) entry which is preliminary data.</text>
</comment>
<dbReference type="RefSeq" id="WP_260905089.1">
    <property type="nucleotide sequence ID" value="NZ_JAOCZP010000005.1"/>
</dbReference>
<dbReference type="Proteomes" id="UP001320831">
    <property type="component" value="Unassembled WGS sequence"/>
</dbReference>
<dbReference type="EMBL" id="JAOCZP010000005">
    <property type="protein sequence ID" value="MCT7376864.1"/>
    <property type="molecule type" value="Genomic_DNA"/>
</dbReference>
<gene>
    <name evidence="1" type="ORF">N5A92_17690</name>
</gene>
<evidence type="ECO:0000313" key="1">
    <source>
        <dbReference type="EMBL" id="MCT7376864.1"/>
    </source>
</evidence>